<accession>A0A0F9SFU5</accession>
<evidence type="ECO:0000313" key="5">
    <source>
        <dbReference type="EMBL" id="KKN35821.1"/>
    </source>
</evidence>
<organism evidence="5">
    <name type="scientific">marine sediment metagenome</name>
    <dbReference type="NCBI Taxonomy" id="412755"/>
    <lineage>
        <taxon>unclassified sequences</taxon>
        <taxon>metagenomes</taxon>
        <taxon>ecological metagenomes</taxon>
    </lineage>
</organism>
<sequence length="424" mass="49719">MYQLCDFLGKTPSELAQEHQEDLKKDVLEQSKIAKKQLNSFFGYLTNTDDIKWKNTLNDKIIKKKVAWNSARQYVFSKLLSFYSRLEIDVKYKKKEKPKEVKTTVREKTWRRDGIDEKGKPIKEMIPKNEKKAILKQVRDSLNSIRDKAILLGKISSSLDDVDMFNLKIEHYRRGILPKYNICYLQGERQKDDMLYQTFFGSEACEMIDLYLIDRLEKINKSENEDMSEIPQNRYLFAVKEKKMDARYFSERMKKIIDTLKLYNITPKSIRRFFNTNLESNSINKGIIGRLMGHKGDIRDEHYNEMFENAKEGEYEDLATEFINKIDSLVSLGNGSRKITEVESEIKRLNTVNEGLNATIEGLKGDMDDLTNSVNQIKEMLRKEDLFFTAPLPNVFAEDQEKETEISQKKSQKVKELEEDVKKP</sequence>
<evidence type="ECO:0000256" key="2">
    <source>
        <dbReference type="SAM" id="Coils"/>
    </source>
</evidence>
<dbReference type="GO" id="GO:0006310">
    <property type="term" value="P:DNA recombination"/>
    <property type="evidence" value="ECO:0007669"/>
    <property type="project" value="UniProtKB-KW"/>
</dbReference>
<evidence type="ECO:0000256" key="1">
    <source>
        <dbReference type="ARBA" id="ARBA00023172"/>
    </source>
</evidence>
<dbReference type="InterPro" id="IPR013762">
    <property type="entry name" value="Integrase-like_cat_sf"/>
</dbReference>
<proteinExistence type="predicted"/>
<dbReference type="GO" id="GO:0003677">
    <property type="term" value="F:DNA binding"/>
    <property type="evidence" value="ECO:0007669"/>
    <property type="project" value="InterPro"/>
</dbReference>
<dbReference type="PROSITE" id="PS51898">
    <property type="entry name" value="TYR_RECOMBINASE"/>
    <property type="match status" value="1"/>
</dbReference>
<keyword evidence="2" id="KW-0175">Coiled coil</keyword>
<protein>
    <recommendedName>
        <fullName evidence="4">Tyr recombinase domain-containing protein</fullName>
    </recommendedName>
</protein>
<comment type="caution">
    <text evidence="5">The sequence shown here is derived from an EMBL/GenBank/DDBJ whole genome shotgun (WGS) entry which is preliminary data.</text>
</comment>
<dbReference type="AlphaFoldDB" id="A0A0F9SFU5"/>
<feature type="domain" description="Tyr recombinase" evidence="4">
    <location>
        <begin position="120"/>
        <end position="316"/>
    </location>
</feature>
<evidence type="ECO:0000256" key="3">
    <source>
        <dbReference type="SAM" id="MobiDB-lite"/>
    </source>
</evidence>
<dbReference type="InterPro" id="IPR011010">
    <property type="entry name" value="DNA_brk_join_enz"/>
</dbReference>
<dbReference type="Gene3D" id="1.10.443.10">
    <property type="entry name" value="Intergrase catalytic core"/>
    <property type="match status" value="1"/>
</dbReference>
<reference evidence="5" key="1">
    <citation type="journal article" date="2015" name="Nature">
        <title>Complex archaea that bridge the gap between prokaryotes and eukaryotes.</title>
        <authorList>
            <person name="Spang A."/>
            <person name="Saw J.H."/>
            <person name="Jorgensen S.L."/>
            <person name="Zaremba-Niedzwiedzka K."/>
            <person name="Martijn J."/>
            <person name="Lind A.E."/>
            <person name="van Eijk R."/>
            <person name="Schleper C."/>
            <person name="Guy L."/>
            <person name="Ettema T.J."/>
        </authorList>
    </citation>
    <scope>NUCLEOTIDE SEQUENCE</scope>
</reference>
<dbReference type="EMBL" id="LAZR01002009">
    <property type="protein sequence ID" value="KKN35821.1"/>
    <property type="molecule type" value="Genomic_DNA"/>
</dbReference>
<feature type="compositionally biased region" description="Basic and acidic residues" evidence="3">
    <location>
        <begin position="403"/>
        <end position="424"/>
    </location>
</feature>
<feature type="coiled-coil region" evidence="2">
    <location>
        <begin position="339"/>
        <end position="380"/>
    </location>
</feature>
<evidence type="ECO:0000259" key="4">
    <source>
        <dbReference type="PROSITE" id="PS51898"/>
    </source>
</evidence>
<feature type="region of interest" description="Disordered" evidence="3">
    <location>
        <begin position="399"/>
        <end position="424"/>
    </location>
</feature>
<dbReference type="GO" id="GO:0015074">
    <property type="term" value="P:DNA integration"/>
    <property type="evidence" value="ECO:0007669"/>
    <property type="project" value="InterPro"/>
</dbReference>
<dbReference type="SUPFAM" id="SSF56349">
    <property type="entry name" value="DNA breaking-rejoining enzymes"/>
    <property type="match status" value="1"/>
</dbReference>
<name>A0A0F9SFU5_9ZZZZ</name>
<dbReference type="InterPro" id="IPR002104">
    <property type="entry name" value="Integrase_catalytic"/>
</dbReference>
<dbReference type="Pfam" id="PF00589">
    <property type="entry name" value="Phage_integrase"/>
    <property type="match status" value="1"/>
</dbReference>
<gene>
    <name evidence="5" type="ORF">LCGC14_0779890</name>
</gene>
<keyword evidence="1" id="KW-0233">DNA recombination</keyword>